<evidence type="ECO:0000256" key="1">
    <source>
        <dbReference type="SAM" id="MobiDB-lite"/>
    </source>
</evidence>
<feature type="compositionally biased region" description="Low complexity" evidence="1">
    <location>
        <begin position="1"/>
        <end position="23"/>
    </location>
</feature>
<dbReference type="CDD" id="cd18186">
    <property type="entry name" value="BTB_POZ_ZBTB_KLHL-like"/>
    <property type="match status" value="1"/>
</dbReference>
<proteinExistence type="predicted"/>
<dbReference type="SUPFAM" id="SSF54695">
    <property type="entry name" value="POZ domain"/>
    <property type="match status" value="1"/>
</dbReference>
<name>A0AAW0EDY9_9AGAR</name>
<feature type="region of interest" description="Disordered" evidence="1">
    <location>
        <begin position="114"/>
        <end position="136"/>
    </location>
</feature>
<dbReference type="Proteomes" id="UP001362999">
    <property type="component" value="Unassembled WGS sequence"/>
</dbReference>
<accession>A0AAW0EDY9</accession>
<organism evidence="3 4">
    <name type="scientific">Favolaschia claudopus</name>
    <dbReference type="NCBI Taxonomy" id="2862362"/>
    <lineage>
        <taxon>Eukaryota</taxon>
        <taxon>Fungi</taxon>
        <taxon>Dikarya</taxon>
        <taxon>Basidiomycota</taxon>
        <taxon>Agaricomycotina</taxon>
        <taxon>Agaricomycetes</taxon>
        <taxon>Agaricomycetidae</taxon>
        <taxon>Agaricales</taxon>
        <taxon>Marasmiineae</taxon>
        <taxon>Mycenaceae</taxon>
        <taxon>Favolaschia</taxon>
    </lineage>
</organism>
<dbReference type="PROSITE" id="PS50097">
    <property type="entry name" value="BTB"/>
    <property type="match status" value="1"/>
</dbReference>
<keyword evidence="4" id="KW-1185">Reference proteome</keyword>
<dbReference type="InterPro" id="IPR011333">
    <property type="entry name" value="SKP1/BTB/POZ_sf"/>
</dbReference>
<reference evidence="3 4" key="1">
    <citation type="journal article" date="2024" name="J Genomics">
        <title>Draft genome sequencing and assembly of Favolaschia claudopus CIRM-BRFM 2984 isolated from oak limbs.</title>
        <authorList>
            <person name="Navarro D."/>
            <person name="Drula E."/>
            <person name="Chaduli D."/>
            <person name="Cazenave R."/>
            <person name="Ahrendt S."/>
            <person name="Wang J."/>
            <person name="Lipzen A."/>
            <person name="Daum C."/>
            <person name="Barry K."/>
            <person name="Grigoriev I.V."/>
            <person name="Favel A."/>
            <person name="Rosso M.N."/>
            <person name="Martin F."/>
        </authorList>
    </citation>
    <scope>NUCLEOTIDE SEQUENCE [LARGE SCALE GENOMIC DNA]</scope>
    <source>
        <strain evidence="3 4">CIRM-BRFM 2984</strain>
    </source>
</reference>
<evidence type="ECO:0000313" key="3">
    <source>
        <dbReference type="EMBL" id="KAK7061877.1"/>
    </source>
</evidence>
<evidence type="ECO:0000313" key="4">
    <source>
        <dbReference type="Proteomes" id="UP001362999"/>
    </source>
</evidence>
<feature type="compositionally biased region" description="Polar residues" evidence="1">
    <location>
        <begin position="122"/>
        <end position="133"/>
    </location>
</feature>
<dbReference type="EMBL" id="JAWWNJ010000002">
    <property type="protein sequence ID" value="KAK7061877.1"/>
    <property type="molecule type" value="Genomic_DNA"/>
</dbReference>
<dbReference type="SMART" id="SM00225">
    <property type="entry name" value="BTB"/>
    <property type="match status" value="1"/>
</dbReference>
<gene>
    <name evidence="3" type="ORF">R3P38DRAFT_2832062</name>
</gene>
<dbReference type="AlphaFoldDB" id="A0AAW0EDY9"/>
<feature type="domain" description="BTB" evidence="2">
    <location>
        <begin position="154"/>
        <end position="228"/>
    </location>
</feature>
<evidence type="ECO:0000259" key="2">
    <source>
        <dbReference type="PROSITE" id="PS50097"/>
    </source>
</evidence>
<comment type="caution">
    <text evidence="3">The sequence shown here is derived from an EMBL/GenBank/DDBJ whole genome shotgun (WGS) entry which is preliminary data.</text>
</comment>
<protein>
    <submittedName>
        <fullName evidence="3">BTB domain-containing protein</fullName>
    </submittedName>
</protein>
<dbReference type="Gene3D" id="3.30.710.10">
    <property type="entry name" value="Potassium Channel Kv1.1, Chain A"/>
    <property type="match status" value="1"/>
</dbReference>
<sequence length="469" mass="52509">MEVDSPDSSFSAPSSSPTRSPSSTHRRMPNPDPEKIASLAQTLYESLAALKPSKNKTNLSISLSDWENLVARSQQIAVLTSSVSRGPRDDALSLQIADMSDRITNQLTDLESKLMKPPHESGGTSTKTHSAPTVPSPDFGPILDGTRHSSLYLADGNLVVAAPISGNGGGTMLFRVHQSMLSLQSPVFAAMFTLPPPTNTTDVYDGVPFVRMQDDAEDLESLFKVLYNPSELPYKRLDPLTPLNVRRTLAMATKYEMESLRDRIVAQLQADWPCTLAEWDRLEMESSALEREHQLSDDETIDGLYLDDRLPEPASAIRLAMDLNIPKILPSAVYHLSRLQTADDWFACRKEDTELGVERTARWDLVAAVDYKLLLKVRETRVNSITSKFSSLYIAPSTSCLTPEVCPSTWPRICLEWKLAIDPLARMKAFDDTRPANFCKHCWSVNRARVRSRRLMYWDDICAVFKEQE</sequence>
<dbReference type="Pfam" id="PF00651">
    <property type="entry name" value="BTB"/>
    <property type="match status" value="1"/>
</dbReference>
<dbReference type="InterPro" id="IPR000210">
    <property type="entry name" value="BTB/POZ_dom"/>
</dbReference>
<feature type="region of interest" description="Disordered" evidence="1">
    <location>
        <begin position="1"/>
        <end position="33"/>
    </location>
</feature>